<dbReference type="Gene3D" id="1.10.260.40">
    <property type="entry name" value="lambda repressor-like DNA-binding domains"/>
    <property type="match status" value="1"/>
</dbReference>
<dbReference type="EMBL" id="NGJT01000022">
    <property type="protein sequence ID" value="RST91553.1"/>
    <property type="molecule type" value="Genomic_DNA"/>
</dbReference>
<proteinExistence type="predicted"/>
<dbReference type="CDD" id="cd01392">
    <property type="entry name" value="HTH_LacI"/>
    <property type="match status" value="1"/>
</dbReference>
<dbReference type="SUPFAM" id="SSF53822">
    <property type="entry name" value="Periplasmic binding protein-like I"/>
    <property type="match status" value="1"/>
</dbReference>
<dbReference type="GO" id="GO:0003700">
    <property type="term" value="F:DNA-binding transcription factor activity"/>
    <property type="evidence" value="ECO:0007669"/>
    <property type="project" value="TreeGrafter"/>
</dbReference>
<dbReference type="CDD" id="cd01544">
    <property type="entry name" value="PBP1_GalR"/>
    <property type="match status" value="1"/>
</dbReference>
<organism evidence="5 6">
    <name type="scientific">Vagococcus bubulae</name>
    <dbReference type="NCBI Taxonomy" id="1977868"/>
    <lineage>
        <taxon>Bacteria</taxon>
        <taxon>Bacillati</taxon>
        <taxon>Bacillota</taxon>
        <taxon>Bacilli</taxon>
        <taxon>Lactobacillales</taxon>
        <taxon>Enterococcaceae</taxon>
        <taxon>Vagococcus</taxon>
    </lineage>
</organism>
<dbReference type="RefSeq" id="WP_125958289.1">
    <property type="nucleotide sequence ID" value="NZ_JAQEJV010000020.1"/>
</dbReference>
<dbReference type="GO" id="GO:0000976">
    <property type="term" value="F:transcription cis-regulatory region binding"/>
    <property type="evidence" value="ECO:0007669"/>
    <property type="project" value="TreeGrafter"/>
</dbReference>
<dbReference type="PANTHER" id="PTHR30146">
    <property type="entry name" value="LACI-RELATED TRANSCRIPTIONAL REPRESSOR"/>
    <property type="match status" value="1"/>
</dbReference>
<dbReference type="PROSITE" id="PS50932">
    <property type="entry name" value="HTH_LACI_2"/>
    <property type="match status" value="1"/>
</dbReference>
<evidence type="ECO:0000256" key="1">
    <source>
        <dbReference type="ARBA" id="ARBA00023015"/>
    </source>
</evidence>
<dbReference type="Pfam" id="PF13377">
    <property type="entry name" value="Peripla_BP_3"/>
    <property type="match status" value="1"/>
</dbReference>
<dbReference type="InterPro" id="IPR028082">
    <property type="entry name" value="Peripla_BP_I"/>
</dbReference>
<reference evidence="5 6" key="1">
    <citation type="submission" date="2017-05" db="EMBL/GenBank/DDBJ databases">
        <title>Vagococcus spp. assemblies.</title>
        <authorList>
            <person name="Gulvik C.A."/>
        </authorList>
    </citation>
    <scope>NUCLEOTIDE SEQUENCE [LARGE SCALE GENOMIC DNA]</scope>
    <source>
        <strain evidence="5 6">SS1994</strain>
    </source>
</reference>
<dbReference type="PANTHER" id="PTHR30146:SF149">
    <property type="entry name" value="HTH-TYPE TRANSCRIPTIONAL REGULATOR EBGR"/>
    <property type="match status" value="1"/>
</dbReference>
<keyword evidence="3" id="KW-0804">Transcription</keyword>
<dbReference type="AlphaFoldDB" id="A0A429ZD02"/>
<evidence type="ECO:0000313" key="6">
    <source>
        <dbReference type="Proteomes" id="UP000288490"/>
    </source>
</evidence>
<keyword evidence="6" id="KW-1185">Reference proteome</keyword>
<dbReference type="Proteomes" id="UP000288490">
    <property type="component" value="Unassembled WGS sequence"/>
</dbReference>
<evidence type="ECO:0000313" key="5">
    <source>
        <dbReference type="EMBL" id="RST91553.1"/>
    </source>
</evidence>
<evidence type="ECO:0000259" key="4">
    <source>
        <dbReference type="PROSITE" id="PS50932"/>
    </source>
</evidence>
<dbReference type="InterPro" id="IPR000843">
    <property type="entry name" value="HTH_LacI"/>
</dbReference>
<evidence type="ECO:0000256" key="3">
    <source>
        <dbReference type="ARBA" id="ARBA00023163"/>
    </source>
</evidence>
<keyword evidence="2" id="KW-0238">DNA-binding</keyword>
<evidence type="ECO:0000256" key="2">
    <source>
        <dbReference type="ARBA" id="ARBA00023125"/>
    </source>
</evidence>
<sequence>MATISDIAKKTNLSISTISRVLNYDTTLSVTDETKRRVFEAAEQLNYQKHTKKFDKRKKETLTKSILILQWLDTKEELEDIYYMSIRIGVEKRAEELGMNIIKTSQVDDTLADNVHGVIAIGKFDASIIKKISQLHKNVCFIGTNYPLREFDSVNGDFALATELAIDHLIELGHKNIGFIGVEEKKNLYGHRQYKAPTTYTFVDYMSSLQLFNDDFFFFIHSDHHSTQLGELLIQQAIDSLDGRLPSAFVVSHDAMAVGVIKKLTEKGFNVPNDISIVSINDIAVAPFVSPALTTVKIYTEAMGESAVDLISDRIDGEKIARRVMLAPRLIVRESTGKAN</sequence>
<dbReference type="InterPro" id="IPR046335">
    <property type="entry name" value="LacI/GalR-like_sensor"/>
</dbReference>
<dbReference type="InterPro" id="IPR010982">
    <property type="entry name" value="Lambda_DNA-bd_dom_sf"/>
</dbReference>
<dbReference type="SUPFAM" id="SSF47413">
    <property type="entry name" value="lambda repressor-like DNA-binding domains"/>
    <property type="match status" value="1"/>
</dbReference>
<dbReference type="Gene3D" id="3.40.50.2300">
    <property type="match status" value="2"/>
</dbReference>
<gene>
    <name evidence="5" type="ORF">CBF36_09990</name>
</gene>
<dbReference type="OrthoDB" id="43195at2"/>
<accession>A0A429ZD02</accession>
<protein>
    <submittedName>
        <fullName evidence="5">LacI family transcriptional regulator</fullName>
    </submittedName>
</protein>
<name>A0A429ZD02_9ENTE</name>
<feature type="domain" description="HTH lacI-type" evidence="4">
    <location>
        <begin position="2"/>
        <end position="48"/>
    </location>
</feature>
<dbReference type="Pfam" id="PF00356">
    <property type="entry name" value="LacI"/>
    <property type="match status" value="1"/>
</dbReference>
<dbReference type="SMART" id="SM00354">
    <property type="entry name" value="HTH_LACI"/>
    <property type="match status" value="1"/>
</dbReference>
<keyword evidence="1" id="KW-0805">Transcription regulation</keyword>
<comment type="caution">
    <text evidence="5">The sequence shown here is derived from an EMBL/GenBank/DDBJ whole genome shotgun (WGS) entry which is preliminary data.</text>
</comment>